<sequence length="258" mass="29742">MHNNESIKHNRLNQFLISTHDYNPIKKIANGVKKTLRDNIFSKNVYNVRKEELKQFKNATATFSYEIFKTDLDEVKKLQQKFMNITSEEKKDINKESVEADTDEAVKNIEEVVSAANSNVNKLLHEALSNIKDNSNRRFKCFLAEIIAYSIIALEEVQTQCEENIDEMATNVKTILKNNSQKTIAREKDLKETNAALNAELNKCISSARMLEGKYLELLDSAERRIYDQEMLIGALKEEINAMEISSSMEKVLRKQKK</sequence>
<proteinExistence type="predicted"/>
<evidence type="ECO:0000313" key="1">
    <source>
        <dbReference type="EMBL" id="CAH1105632.1"/>
    </source>
</evidence>
<name>A0A9P0CVW3_9CUCU</name>
<reference evidence="1" key="1">
    <citation type="submission" date="2022-01" db="EMBL/GenBank/DDBJ databases">
        <authorList>
            <person name="King R."/>
        </authorList>
    </citation>
    <scope>NUCLEOTIDE SEQUENCE</scope>
</reference>
<keyword evidence="2" id="KW-1185">Reference proteome</keyword>
<dbReference type="Proteomes" id="UP001153636">
    <property type="component" value="Chromosome 2"/>
</dbReference>
<protein>
    <submittedName>
        <fullName evidence="1">Uncharacterized protein</fullName>
    </submittedName>
</protein>
<dbReference type="AlphaFoldDB" id="A0A9P0CVW3"/>
<evidence type="ECO:0000313" key="2">
    <source>
        <dbReference type="Proteomes" id="UP001153636"/>
    </source>
</evidence>
<dbReference type="OrthoDB" id="6773831at2759"/>
<dbReference type="EMBL" id="OV651814">
    <property type="protein sequence ID" value="CAH1105632.1"/>
    <property type="molecule type" value="Genomic_DNA"/>
</dbReference>
<accession>A0A9P0CVW3</accession>
<organism evidence="1 2">
    <name type="scientific">Psylliodes chrysocephalus</name>
    <dbReference type="NCBI Taxonomy" id="3402493"/>
    <lineage>
        <taxon>Eukaryota</taxon>
        <taxon>Metazoa</taxon>
        <taxon>Ecdysozoa</taxon>
        <taxon>Arthropoda</taxon>
        <taxon>Hexapoda</taxon>
        <taxon>Insecta</taxon>
        <taxon>Pterygota</taxon>
        <taxon>Neoptera</taxon>
        <taxon>Endopterygota</taxon>
        <taxon>Coleoptera</taxon>
        <taxon>Polyphaga</taxon>
        <taxon>Cucujiformia</taxon>
        <taxon>Chrysomeloidea</taxon>
        <taxon>Chrysomelidae</taxon>
        <taxon>Galerucinae</taxon>
        <taxon>Alticini</taxon>
        <taxon>Psylliodes</taxon>
    </lineage>
</organism>
<gene>
    <name evidence="1" type="ORF">PSYICH_LOCUS7319</name>
</gene>